<feature type="domain" description="LTD" evidence="4">
    <location>
        <begin position="262"/>
        <end position="375"/>
    </location>
</feature>
<keyword evidence="2" id="KW-0472">Membrane</keyword>
<evidence type="ECO:0000256" key="2">
    <source>
        <dbReference type="SAM" id="Phobius"/>
    </source>
</evidence>
<feature type="signal peptide" evidence="3">
    <location>
        <begin position="1"/>
        <end position="30"/>
    </location>
</feature>
<feature type="compositionally biased region" description="Acidic residues" evidence="1">
    <location>
        <begin position="1553"/>
        <end position="1562"/>
    </location>
</feature>
<organism evidence="5 6">
    <name type="scientific">Nesterenkonia flava</name>
    <dbReference type="NCBI Taxonomy" id="469799"/>
    <lineage>
        <taxon>Bacteria</taxon>
        <taxon>Bacillati</taxon>
        <taxon>Actinomycetota</taxon>
        <taxon>Actinomycetes</taxon>
        <taxon>Micrococcales</taxon>
        <taxon>Micrococcaceae</taxon>
        <taxon>Nesterenkonia</taxon>
    </lineage>
</organism>
<dbReference type="Gene3D" id="2.60.40.1260">
    <property type="entry name" value="Lamin Tail domain"/>
    <property type="match status" value="1"/>
</dbReference>
<feature type="transmembrane region" description="Helical" evidence="2">
    <location>
        <begin position="1872"/>
        <end position="1892"/>
    </location>
</feature>
<feature type="compositionally biased region" description="Acidic residues" evidence="1">
    <location>
        <begin position="52"/>
        <end position="74"/>
    </location>
</feature>
<keyword evidence="3" id="KW-0732">Signal</keyword>
<evidence type="ECO:0000259" key="4">
    <source>
        <dbReference type="PROSITE" id="PS51841"/>
    </source>
</evidence>
<feature type="compositionally biased region" description="Low complexity" evidence="1">
    <location>
        <begin position="1670"/>
        <end position="1681"/>
    </location>
</feature>
<accession>A0ABU1FRV6</accession>
<dbReference type="InterPro" id="IPR029052">
    <property type="entry name" value="Metallo-depent_PP-like"/>
</dbReference>
<dbReference type="InterPro" id="IPR001322">
    <property type="entry name" value="Lamin_tail_dom"/>
</dbReference>
<feature type="domain" description="LTD" evidence="4">
    <location>
        <begin position="615"/>
        <end position="735"/>
    </location>
</feature>
<evidence type="ECO:0000313" key="6">
    <source>
        <dbReference type="Proteomes" id="UP001260872"/>
    </source>
</evidence>
<dbReference type="EMBL" id="JAVKGT010000004">
    <property type="protein sequence ID" value="MDR5710977.1"/>
    <property type="molecule type" value="Genomic_DNA"/>
</dbReference>
<gene>
    <name evidence="5" type="ORF">RH857_02310</name>
</gene>
<reference evidence="6" key="1">
    <citation type="submission" date="2023-07" db="EMBL/GenBank/DDBJ databases">
        <title>Description of three actinobacteria isolated from air of manufacturing shop in a pharmaceutical factory.</title>
        <authorList>
            <person name="Zhang D.-F."/>
        </authorList>
    </citation>
    <scope>NUCLEOTIDE SEQUENCE [LARGE SCALE GENOMIC DNA]</scope>
    <source>
        <strain evidence="6">CCTCC AB 207010</strain>
    </source>
</reference>
<feature type="domain" description="LTD" evidence="4">
    <location>
        <begin position="432"/>
        <end position="559"/>
    </location>
</feature>
<dbReference type="Pfam" id="PF00149">
    <property type="entry name" value="Metallophos"/>
    <property type="match status" value="1"/>
</dbReference>
<dbReference type="InterPro" id="IPR004843">
    <property type="entry name" value="Calcineurin-like_PHP"/>
</dbReference>
<keyword evidence="2" id="KW-1133">Transmembrane helix</keyword>
<dbReference type="PANTHER" id="PTHR43143">
    <property type="entry name" value="METALLOPHOSPHOESTERASE, CALCINEURIN SUPERFAMILY"/>
    <property type="match status" value="1"/>
</dbReference>
<feature type="compositionally biased region" description="Low complexity" evidence="1">
    <location>
        <begin position="1709"/>
        <end position="1732"/>
    </location>
</feature>
<keyword evidence="6" id="KW-1185">Reference proteome</keyword>
<dbReference type="SUPFAM" id="SSF74853">
    <property type="entry name" value="Lamin A/C globular tail domain"/>
    <property type="match status" value="4"/>
</dbReference>
<dbReference type="PROSITE" id="PS51841">
    <property type="entry name" value="LTD"/>
    <property type="match status" value="5"/>
</dbReference>
<proteinExistence type="predicted"/>
<dbReference type="RefSeq" id="WP_310536365.1">
    <property type="nucleotide sequence ID" value="NZ_BAAAOC010000093.1"/>
</dbReference>
<protein>
    <submittedName>
        <fullName evidence="5">Lamin tail domain-containing protein</fullName>
    </submittedName>
</protein>
<feature type="compositionally biased region" description="Low complexity" evidence="1">
    <location>
        <begin position="1692"/>
        <end position="1701"/>
    </location>
</feature>
<dbReference type="InterPro" id="IPR051918">
    <property type="entry name" value="STPP_CPPED1"/>
</dbReference>
<dbReference type="Gene3D" id="3.60.21.10">
    <property type="match status" value="1"/>
</dbReference>
<evidence type="ECO:0000256" key="1">
    <source>
        <dbReference type="SAM" id="MobiDB-lite"/>
    </source>
</evidence>
<name>A0ABU1FRV6_9MICC</name>
<dbReference type="SUPFAM" id="SSF56300">
    <property type="entry name" value="Metallo-dependent phosphatases"/>
    <property type="match status" value="1"/>
</dbReference>
<sequence length="1906" mass="203029">MPRIPHSARLGLSALLGVTLVGSTLPPAWAVETATPSPEPSAEVEDTHELPEQESPDDVDETPAAQPDDDVEEAPGDRPADPADLGSTAHEDESSGEAGEPRVVVSEFNNGGPGGYHDNFIELANWGDAAQDVTGWTVYRCTGAGNQAGGNPQATLEGTLEPGEHILLARQHAQSQLGNDIVDYRYGTSFANESYGVIIRDADGEIVDRAGAKFPNVAGAACVEGTPLPNDTDSLGGESWQRVSDTDDNLADFVKAPRTPGEPNAQEPSPAPLGGEILISEVAHAGADGDADHLVEIGNYGTEPANLEGWELWRCNEWGQRFSADLLSGDLPANLEPGEAYVVETSQGFVTSRNNAGVMLRNGDDQLVDGVAWADNEHSACAIGAPLPHYTLDVSAGHSYQRIAAEGENTEAFVAALRGPGQLEANEPIGEEQQEQFLSTEGGSNVLVSEMTNNGPQGAGDIFFEITNYGDEPQDLSGWSVYRCIGTGVRASAPQLSEADLDGVVLEPGEILTVARAQQAGADIMAVADLYFDTSFADQYGLIIFDENARVVDRVGSAPAGVQNYCAQDYGSLPGTINGLYAESWQRVALTGSAAEDWHLAPRTPGRVNTREAWERPRVESPVRITELANGGPAGNGDNFVELTNLGDSEVSLGGMNVYRCAGTGRVHEQTRQLVLPQQTLAPGESFVIGRTNGFSGEADVWYGTSVAQVGGFGFVLTDQGGAIIDSVGVFNGVDSACTEGEALPNDLDFPAGETWHRVADSGNNREDFQRGARTPGEHGGEVVSVQPEVLEPGDVQIVEIAAGGPADLSGEGSEGFLELANRGEDPVDVSEWEIYFCSSDGRRIPQAQYTFERDSTLEPGEVFTLANPEPAEGMAHDAVANIPLGTEGYGALITNGERAVVDRVGVFYSYSGAVTNAPPSLCTGELSLDYRVAKESQDKAFQHGFSWHRVQYTGDNYEDYVAAERDPGQFVQLEYRDPLIPEEGALDPVQTDRYVTPEPAQLSSVPAETEEPGQELTVQAGADGLHTARGGQVEQASVTYYSGVSAAAPLDSRVGAEETEQDGETVAARDSQRGFPYVRMELDLEGLSEQTEVVWTGSSENRNELQMYVWNGTAWELRDARAAENGAEITLIAPVDAQDVQDGIVNVLVQDGPRTGEGLDHADNLAFQTPGTYDFSVGHLTDTQYTAEQNPWVYTAMNAWFVANMEARDIAFQMHTGDIIENALRGNQLPDRAVREFEKASVIQELLEESGLPHAVLPGNHDNFWGNNNDLYLEYFPEERYSDYDWYGAAGPLGNSSSYSTIERDGVKMLFLSMAYYAHERELQWAEEVIASHPDHNVIMGTHEYLRPEVDERANPDNGRWAAQGDIFYERLVKPHSNVVMVMSGHLHGIRQREEATQDDRWVVEMVADFQSYEHEGGRTALFNRLMQIDVDGGEVAINAYSPVYDSFEPHLFQPSERDDYYGPEHNEAVLSIDLMWDKAVLPEGLTVLTGVEELSSDDLESGRSRSVTWENLSADHEYGWYALATSENLGRSDENRPSAVNIFTAASGESVPEEPEDEETPAPSEPGVEPTAPGADPSDPGVEPSEPGAEPTEPGADPSEPGAEPSDPGAEPTDPGADPSDPGVEPSEPGAEPGDPSVEPSDPGAEPSDPGNEPSRPSVQPTDPSVVPTDPGTPGEGEPSASEVPSPTDTSAPSGEPSAEPTPTPEPSATETPQPGRDASTAPGQTASPSPTAPPGPSAEDLLAEFEDLIRVLPASILTPGGELIVEVDAEFVGAELSGVLFSDPLLLGTAEVSSEALVTFSIPEEAEAGDHRVALYDADGQLIGWTAVTLTVEGADGSAETEAPGDTAAAPDGVEQSAGGLAVTGATGAWIGGSALVLLVMGLLLIAAVRHRRTLREEHPVAR</sequence>
<feature type="region of interest" description="Disordered" evidence="1">
    <location>
        <begin position="30"/>
        <end position="110"/>
    </location>
</feature>
<feature type="domain" description="LTD" evidence="4">
    <location>
        <begin position="782"/>
        <end position="913"/>
    </location>
</feature>
<evidence type="ECO:0000313" key="5">
    <source>
        <dbReference type="EMBL" id="MDR5710977.1"/>
    </source>
</evidence>
<keyword evidence="2" id="KW-0812">Transmembrane</keyword>
<dbReference type="InterPro" id="IPR036415">
    <property type="entry name" value="Lamin_tail_dom_sf"/>
</dbReference>
<evidence type="ECO:0000256" key="3">
    <source>
        <dbReference type="SAM" id="SignalP"/>
    </source>
</evidence>
<dbReference type="PANTHER" id="PTHR43143:SF5">
    <property type="entry name" value="SECRETED PROTEIN"/>
    <property type="match status" value="1"/>
</dbReference>
<feature type="chain" id="PRO_5047336199" evidence="3">
    <location>
        <begin position="31"/>
        <end position="1906"/>
    </location>
</feature>
<feature type="region of interest" description="Disordered" evidence="1">
    <location>
        <begin position="1548"/>
        <end position="1742"/>
    </location>
</feature>
<comment type="caution">
    <text evidence="5">The sequence shown here is derived from an EMBL/GenBank/DDBJ whole genome shotgun (WGS) entry which is preliminary data.</text>
</comment>
<dbReference type="Proteomes" id="UP001260872">
    <property type="component" value="Unassembled WGS sequence"/>
</dbReference>
<dbReference type="Pfam" id="PF00932">
    <property type="entry name" value="LTD"/>
    <property type="match status" value="3"/>
</dbReference>
<feature type="domain" description="LTD" evidence="4">
    <location>
        <begin position="86"/>
        <end position="214"/>
    </location>
</feature>